<name>A0AAJ8JXI8_9TREE</name>
<protein>
    <submittedName>
        <fullName evidence="2">Uncharacterized protein</fullName>
    </submittedName>
</protein>
<sequence>MLPNTYPMQLPKQDEPFLSAGDEEKHDTLIQQSSVHLTQARQHHVKQRAKLHCSPSPTYSTQQLPLSCSSQGSSSTKRHRTTRGIHR</sequence>
<accession>A0AAJ8JXI8</accession>
<reference evidence="2" key="3">
    <citation type="submission" date="2024-01" db="EMBL/GenBank/DDBJ databases">
        <authorList>
            <person name="Coelho M.A."/>
            <person name="David-Palma M."/>
            <person name="Shea T."/>
            <person name="Sun S."/>
            <person name="Cuomo C.A."/>
            <person name="Heitman J."/>
        </authorList>
    </citation>
    <scope>NUCLEOTIDE SEQUENCE</scope>
    <source>
        <strain evidence="2">CBS 7841</strain>
    </source>
</reference>
<gene>
    <name evidence="2" type="ORF">L203_105496</name>
</gene>
<dbReference type="GeneID" id="91089705"/>
<dbReference type="RefSeq" id="XP_066070960.1">
    <property type="nucleotide sequence ID" value="XM_066214863.1"/>
</dbReference>
<dbReference type="EMBL" id="CP143790">
    <property type="protein sequence ID" value="WVN90260.1"/>
    <property type="molecule type" value="Genomic_DNA"/>
</dbReference>
<feature type="compositionally biased region" description="Basic residues" evidence="1">
    <location>
        <begin position="76"/>
        <end position="87"/>
    </location>
</feature>
<feature type="region of interest" description="Disordered" evidence="1">
    <location>
        <begin position="48"/>
        <end position="87"/>
    </location>
</feature>
<reference evidence="2" key="2">
    <citation type="journal article" date="2022" name="Elife">
        <title>Obligate sexual reproduction of a homothallic fungus closely related to the Cryptococcus pathogenic species complex.</title>
        <authorList>
            <person name="Passer A.R."/>
            <person name="Clancey S.A."/>
            <person name="Shea T."/>
            <person name="David-Palma M."/>
            <person name="Averette A.F."/>
            <person name="Boekhout T."/>
            <person name="Porcel B.M."/>
            <person name="Nowrousian M."/>
            <person name="Cuomo C.A."/>
            <person name="Sun S."/>
            <person name="Heitman J."/>
            <person name="Coelho M.A."/>
        </authorList>
    </citation>
    <scope>NUCLEOTIDE SEQUENCE</scope>
    <source>
        <strain evidence="2">CBS 7841</strain>
    </source>
</reference>
<organism evidence="2 3">
    <name type="scientific">Cryptococcus depauperatus CBS 7841</name>
    <dbReference type="NCBI Taxonomy" id="1295531"/>
    <lineage>
        <taxon>Eukaryota</taxon>
        <taxon>Fungi</taxon>
        <taxon>Dikarya</taxon>
        <taxon>Basidiomycota</taxon>
        <taxon>Agaricomycotina</taxon>
        <taxon>Tremellomycetes</taxon>
        <taxon>Tremellales</taxon>
        <taxon>Cryptococcaceae</taxon>
        <taxon>Cryptococcus</taxon>
    </lineage>
</organism>
<proteinExistence type="predicted"/>
<keyword evidence="3" id="KW-1185">Reference proteome</keyword>
<evidence type="ECO:0000313" key="2">
    <source>
        <dbReference type="EMBL" id="WVN90260.1"/>
    </source>
</evidence>
<evidence type="ECO:0000256" key="1">
    <source>
        <dbReference type="SAM" id="MobiDB-lite"/>
    </source>
</evidence>
<reference evidence="2" key="1">
    <citation type="submission" date="2016-06" db="EMBL/GenBank/DDBJ databases">
        <authorList>
            <person name="Cuomo C."/>
            <person name="Litvintseva A."/>
            <person name="Heitman J."/>
            <person name="Chen Y."/>
            <person name="Sun S."/>
            <person name="Springer D."/>
            <person name="Dromer F."/>
            <person name="Young S."/>
            <person name="Zeng Q."/>
            <person name="Chapman S."/>
            <person name="Gujja S."/>
            <person name="Saif S."/>
            <person name="Birren B."/>
        </authorList>
    </citation>
    <scope>NUCLEOTIDE SEQUENCE</scope>
    <source>
        <strain evidence="2">CBS 7841</strain>
    </source>
</reference>
<feature type="compositionally biased region" description="Polar residues" evidence="1">
    <location>
        <begin position="55"/>
        <end position="66"/>
    </location>
</feature>
<feature type="region of interest" description="Disordered" evidence="1">
    <location>
        <begin position="1"/>
        <end position="24"/>
    </location>
</feature>
<dbReference type="KEGG" id="cdep:91089705"/>
<dbReference type="AlphaFoldDB" id="A0AAJ8JXI8"/>
<evidence type="ECO:0000313" key="3">
    <source>
        <dbReference type="Proteomes" id="UP000094043"/>
    </source>
</evidence>
<dbReference type="Proteomes" id="UP000094043">
    <property type="component" value="Chromosome 7"/>
</dbReference>